<dbReference type="Gene3D" id="3.90.550.10">
    <property type="entry name" value="Spore Coat Polysaccharide Biosynthesis Protein SpsA, Chain A"/>
    <property type="match status" value="1"/>
</dbReference>
<evidence type="ECO:0000259" key="1">
    <source>
        <dbReference type="Pfam" id="PF00535"/>
    </source>
</evidence>
<organism evidence="2 3">
    <name type="scientific">Vibrio alginolyticus</name>
    <dbReference type="NCBI Taxonomy" id="663"/>
    <lineage>
        <taxon>Bacteria</taxon>
        <taxon>Pseudomonadati</taxon>
        <taxon>Pseudomonadota</taxon>
        <taxon>Gammaproteobacteria</taxon>
        <taxon>Vibrionales</taxon>
        <taxon>Vibrionaceae</taxon>
        <taxon>Vibrio</taxon>
    </lineage>
</organism>
<dbReference type="Pfam" id="PF00535">
    <property type="entry name" value="Glycos_transf_2"/>
    <property type="match status" value="1"/>
</dbReference>
<dbReference type="SUPFAM" id="SSF53448">
    <property type="entry name" value="Nucleotide-diphospho-sugar transferases"/>
    <property type="match status" value="1"/>
</dbReference>
<evidence type="ECO:0000313" key="3">
    <source>
        <dbReference type="Proteomes" id="UP000565155"/>
    </source>
</evidence>
<accession>A0A7Y0MXR7</accession>
<feature type="domain" description="Glycosyltransferase 2-like" evidence="1">
    <location>
        <begin position="20"/>
        <end position="128"/>
    </location>
</feature>
<reference evidence="2 3" key="1">
    <citation type="submission" date="2020-04" db="EMBL/GenBank/DDBJ databases">
        <title>Whole-genome sequencing of Vibrio spp. from China reveals different genetic environments of blaCTX-M-14 among diverse lineages.</title>
        <authorList>
            <person name="Zheng Z."/>
            <person name="Ye L."/>
            <person name="Chen S."/>
        </authorList>
    </citation>
    <scope>NUCLEOTIDE SEQUENCE [LARGE SCALE GENOMIC DNA]</scope>
    <source>
        <strain evidence="2 3">Vb1636</strain>
    </source>
</reference>
<name>A0A7Y0MXR7_VIBAL</name>
<dbReference type="GO" id="GO:0016740">
    <property type="term" value="F:transferase activity"/>
    <property type="evidence" value="ECO:0007669"/>
    <property type="project" value="UniProtKB-KW"/>
</dbReference>
<evidence type="ECO:0000313" key="2">
    <source>
        <dbReference type="EMBL" id="NMR74480.1"/>
    </source>
</evidence>
<sequence>MNNVIVLIATTPRLSLFTEYALPSIVNQTCQPKAVVLVSDTRPLDQIEIEILRAELNGIPFYTLTNSRSPGAAGSWNTGINYISDHFPSSYIAIIDDDDLWHPEHLSSCILNSETGKADIVLSGINVKVNQKTVATNIPKDLQLKDFLIGNPGWQGSNTFIKTELATEVGGFTDGLISGNDKDFAIRILESGLATIRYTDIATVDWICNQSPDALSAPGSQQKLRGCAQFLKLHGNKMTRSEMDTYFERASVLFDLSKKDILDELERLESVYDYL</sequence>
<dbReference type="AlphaFoldDB" id="A0A7Y0MXR7"/>
<dbReference type="InterPro" id="IPR001173">
    <property type="entry name" value="Glyco_trans_2-like"/>
</dbReference>
<dbReference type="EMBL" id="JABCMA010000012">
    <property type="protein sequence ID" value="NMR74480.1"/>
    <property type="molecule type" value="Genomic_DNA"/>
</dbReference>
<proteinExistence type="predicted"/>
<gene>
    <name evidence="2" type="ORF">HKB35_12720</name>
</gene>
<keyword evidence="2" id="KW-0808">Transferase</keyword>
<dbReference type="CDD" id="cd00761">
    <property type="entry name" value="Glyco_tranf_GTA_type"/>
    <property type="match status" value="1"/>
</dbReference>
<comment type="caution">
    <text evidence="2">The sequence shown here is derived from an EMBL/GenBank/DDBJ whole genome shotgun (WGS) entry which is preliminary data.</text>
</comment>
<dbReference type="Proteomes" id="UP000565155">
    <property type="component" value="Unassembled WGS sequence"/>
</dbReference>
<dbReference type="RefSeq" id="WP_169628703.1">
    <property type="nucleotide sequence ID" value="NZ_JABCMA010000012.1"/>
</dbReference>
<dbReference type="InterPro" id="IPR029044">
    <property type="entry name" value="Nucleotide-diphossugar_trans"/>
</dbReference>
<protein>
    <submittedName>
        <fullName evidence="2">Glycosyltransferase family 2 protein</fullName>
    </submittedName>
</protein>